<evidence type="ECO:0000313" key="2">
    <source>
        <dbReference type="EMBL" id="MVQ28919.1"/>
    </source>
</evidence>
<accession>A0A6N8IPV8</accession>
<sequence>MHQSPQKQLGGRREKYVAALATEDDDAGPERRQHRTSQGKARKSQWRDDGARDEVRGAGRQARA</sequence>
<gene>
    <name evidence="2" type="ORF">GON04_05660</name>
</gene>
<name>A0A6N8IPV8_9BURK</name>
<keyword evidence="3" id="KW-1185">Reference proteome</keyword>
<dbReference type="EMBL" id="WSEL01000003">
    <property type="protein sequence ID" value="MVQ28919.1"/>
    <property type="molecule type" value="Genomic_DNA"/>
</dbReference>
<organism evidence="2 3">
    <name type="scientific">Ramlibacter pinisoli</name>
    <dbReference type="NCBI Taxonomy" id="2682844"/>
    <lineage>
        <taxon>Bacteria</taxon>
        <taxon>Pseudomonadati</taxon>
        <taxon>Pseudomonadota</taxon>
        <taxon>Betaproteobacteria</taxon>
        <taxon>Burkholderiales</taxon>
        <taxon>Comamonadaceae</taxon>
        <taxon>Ramlibacter</taxon>
    </lineage>
</organism>
<reference evidence="2 3" key="1">
    <citation type="submission" date="2019-12" db="EMBL/GenBank/DDBJ databases">
        <authorList>
            <person name="Huq M.A."/>
        </authorList>
    </citation>
    <scope>NUCLEOTIDE SEQUENCE [LARGE SCALE GENOMIC DNA]</scope>
    <source>
        <strain evidence="2 3">MAH-25</strain>
    </source>
</reference>
<comment type="caution">
    <text evidence="2">The sequence shown here is derived from an EMBL/GenBank/DDBJ whole genome shotgun (WGS) entry which is preliminary data.</text>
</comment>
<dbReference type="AlphaFoldDB" id="A0A6N8IPV8"/>
<proteinExistence type="predicted"/>
<dbReference type="RefSeq" id="WP_157396973.1">
    <property type="nucleotide sequence ID" value="NZ_WSEL01000003.1"/>
</dbReference>
<feature type="compositionally biased region" description="Basic residues" evidence="1">
    <location>
        <begin position="32"/>
        <end position="44"/>
    </location>
</feature>
<evidence type="ECO:0000256" key="1">
    <source>
        <dbReference type="SAM" id="MobiDB-lite"/>
    </source>
</evidence>
<feature type="region of interest" description="Disordered" evidence="1">
    <location>
        <begin position="1"/>
        <end position="64"/>
    </location>
</feature>
<feature type="compositionally biased region" description="Basic and acidic residues" evidence="1">
    <location>
        <begin position="45"/>
        <end position="57"/>
    </location>
</feature>
<protein>
    <submittedName>
        <fullName evidence="2">Uncharacterized protein</fullName>
    </submittedName>
</protein>
<dbReference type="Proteomes" id="UP000469385">
    <property type="component" value="Unassembled WGS sequence"/>
</dbReference>
<evidence type="ECO:0000313" key="3">
    <source>
        <dbReference type="Proteomes" id="UP000469385"/>
    </source>
</evidence>